<evidence type="ECO:0000256" key="2">
    <source>
        <dbReference type="ARBA" id="ARBA00012438"/>
    </source>
</evidence>
<dbReference type="PANTHER" id="PTHR41523:SF8">
    <property type="entry name" value="ETHYLENE RESPONSE SENSOR PROTEIN"/>
    <property type="match status" value="1"/>
</dbReference>
<dbReference type="InterPro" id="IPR011495">
    <property type="entry name" value="Sig_transdc_His_kin_sub2_dim/P"/>
</dbReference>
<feature type="domain" description="Histidine kinase" evidence="8">
    <location>
        <begin position="272"/>
        <end position="462"/>
    </location>
</feature>
<dbReference type="Pfam" id="PF12282">
    <property type="entry name" value="GAF_PdtaS"/>
    <property type="match status" value="1"/>
</dbReference>
<dbReference type="Pfam" id="PF07568">
    <property type="entry name" value="HisKA_2"/>
    <property type="match status" value="1"/>
</dbReference>
<evidence type="ECO:0000313" key="10">
    <source>
        <dbReference type="Proteomes" id="UP000230056"/>
    </source>
</evidence>
<evidence type="ECO:0000256" key="5">
    <source>
        <dbReference type="ARBA" id="ARBA00022741"/>
    </source>
</evidence>
<evidence type="ECO:0000313" key="9">
    <source>
        <dbReference type="EMBL" id="ATV59065.1"/>
    </source>
</evidence>
<dbReference type="Proteomes" id="UP000230056">
    <property type="component" value="Chromosome"/>
</dbReference>
<proteinExistence type="predicted"/>
<dbReference type="PANTHER" id="PTHR41523">
    <property type="entry name" value="TWO-COMPONENT SYSTEM SENSOR PROTEIN"/>
    <property type="match status" value="1"/>
</dbReference>
<dbReference type="EMBL" id="CP024699">
    <property type="protein sequence ID" value="ATV59065.1"/>
    <property type="molecule type" value="Genomic_DNA"/>
</dbReference>
<dbReference type="AlphaFoldDB" id="A0A2D3NUH2"/>
<comment type="catalytic activity">
    <reaction evidence="1">
        <text>ATP + protein L-histidine = ADP + protein N-phospho-L-histidine.</text>
        <dbReference type="EC" id="2.7.13.3"/>
    </reaction>
</comment>
<evidence type="ECO:0000259" key="8">
    <source>
        <dbReference type="PROSITE" id="PS50109"/>
    </source>
</evidence>
<dbReference type="RefSeq" id="WP_100024616.1">
    <property type="nucleotide sequence ID" value="NZ_CAUUPV010000025.1"/>
</dbReference>
<dbReference type="Pfam" id="PF02518">
    <property type="entry name" value="HATPase_c"/>
    <property type="match status" value="1"/>
</dbReference>
<accession>A0A2D3NUH2</accession>
<evidence type="ECO:0000256" key="1">
    <source>
        <dbReference type="ARBA" id="ARBA00000085"/>
    </source>
</evidence>
<sequence length="462" mass="52729">MLKLLCKICATLSPADIEIVEQMSNVATILGNILDMDVFLDCPTKKEDEAMVVFHARPEKNSLYTKNIAGEIAYRIDEPAVFRTFETGLPSRNYKAVTQEKANVLQNILPIFNSLDEVICTVIIEYNEQQREFFEKEYNKKSTGILIGQIDSLKDRVTEYINDGIIIFNRNGHATYANKVAKILYEKLGVPSIVGESFENLYFERAKYNDIVEDPEKYKQKEVRILDFILNVQCLVSKINENIKRVTLIIKDITEEKKYEEELKLKTVFIKEIHHRVKNNLQTVASLLRIQKRRVKNLEMKKILDETINRILSIAITHEILSTTGIDTISIKHILEILCQNYFKNNVDKSKKIEFNIVGDEFSISSDKATSVALVVNEIVQNATEHAFTTKDSGNVDIKILKGETFSKIIISDNGVGMEVKKESDSMGLLIISSLVKDKLKGNLEIRSKKSKGTTIEFDFKN</sequence>
<gene>
    <name evidence="9" type="ORF">CTM72_04425</name>
</gene>
<evidence type="ECO:0000256" key="3">
    <source>
        <dbReference type="ARBA" id="ARBA00022553"/>
    </source>
</evidence>
<dbReference type="Gene3D" id="3.30.565.10">
    <property type="entry name" value="Histidine kinase-like ATPase, C-terminal domain"/>
    <property type="match status" value="1"/>
</dbReference>
<dbReference type="Gene3D" id="3.30.450.280">
    <property type="entry name" value="GAF domain"/>
    <property type="match status" value="1"/>
</dbReference>
<keyword evidence="7" id="KW-0067">ATP-binding</keyword>
<evidence type="ECO:0000256" key="4">
    <source>
        <dbReference type="ARBA" id="ARBA00022679"/>
    </source>
</evidence>
<dbReference type="GO" id="GO:0005524">
    <property type="term" value="F:ATP binding"/>
    <property type="evidence" value="ECO:0007669"/>
    <property type="project" value="UniProtKB-KW"/>
</dbReference>
<dbReference type="EC" id="2.7.13.3" evidence="2"/>
<dbReference type="InterPro" id="IPR022066">
    <property type="entry name" value="PdtaS_GAF"/>
</dbReference>
<dbReference type="InterPro" id="IPR003594">
    <property type="entry name" value="HATPase_dom"/>
</dbReference>
<dbReference type="PROSITE" id="PS50109">
    <property type="entry name" value="HIS_KIN"/>
    <property type="match status" value="1"/>
</dbReference>
<dbReference type="GO" id="GO:0004673">
    <property type="term" value="F:protein histidine kinase activity"/>
    <property type="evidence" value="ECO:0007669"/>
    <property type="project" value="UniProtKB-EC"/>
</dbReference>
<name>A0A2D3NUH2_9FUSO</name>
<protein>
    <recommendedName>
        <fullName evidence="2">histidine kinase</fullName>
        <ecNumber evidence="2">2.7.13.3</ecNumber>
    </recommendedName>
</protein>
<keyword evidence="5" id="KW-0547">Nucleotide-binding</keyword>
<keyword evidence="3" id="KW-0597">Phosphoprotein</keyword>
<dbReference type="InterPro" id="IPR038424">
    <property type="entry name" value="H_kinase_PdtaS_GAF_sf"/>
</dbReference>
<evidence type="ECO:0000256" key="7">
    <source>
        <dbReference type="ARBA" id="ARBA00022840"/>
    </source>
</evidence>
<reference evidence="9 10" key="1">
    <citation type="submission" date="2017-11" db="EMBL/GenBank/DDBJ databases">
        <title>Genome sequencing of Fusobacterium periodonticum KCOM 1261.</title>
        <authorList>
            <person name="Kook J.-K."/>
            <person name="Park S.-N."/>
            <person name="Lim Y.K."/>
        </authorList>
    </citation>
    <scope>NUCLEOTIDE SEQUENCE [LARGE SCALE GENOMIC DNA]</scope>
    <source>
        <strain evidence="9 10">KCOM 1261</strain>
    </source>
</reference>
<dbReference type="InterPro" id="IPR035965">
    <property type="entry name" value="PAS-like_dom_sf"/>
</dbReference>
<dbReference type="SUPFAM" id="SSF55785">
    <property type="entry name" value="PYP-like sensor domain (PAS domain)"/>
    <property type="match status" value="1"/>
</dbReference>
<dbReference type="InterPro" id="IPR005467">
    <property type="entry name" value="His_kinase_dom"/>
</dbReference>
<dbReference type="Gene3D" id="3.30.450.20">
    <property type="entry name" value="PAS domain"/>
    <property type="match status" value="1"/>
</dbReference>
<keyword evidence="6" id="KW-0418">Kinase</keyword>
<evidence type="ECO:0000256" key="6">
    <source>
        <dbReference type="ARBA" id="ARBA00022777"/>
    </source>
</evidence>
<organism evidence="9 10">
    <name type="scientific">Fusobacterium pseudoperiodonticum</name>
    <dbReference type="NCBI Taxonomy" id="2663009"/>
    <lineage>
        <taxon>Bacteria</taxon>
        <taxon>Fusobacteriati</taxon>
        <taxon>Fusobacteriota</taxon>
        <taxon>Fusobacteriia</taxon>
        <taxon>Fusobacteriales</taxon>
        <taxon>Fusobacteriaceae</taxon>
        <taxon>Fusobacterium</taxon>
    </lineage>
</organism>
<keyword evidence="4" id="KW-0808">Transferase</keyword>
<dbReference type="SUPFAM" id="SSF55874">
    <property type="entry name" value="ATPase domain of HSP90 chaperone/DNA topoisomerase II/histidine kinase"/>
    <property type="match status" value="1"/>
</dbReference>
<dbReference type="InterPro" id="IPR036890">
    <property type="entry name" value="HATPase_C_sf"/>
</dbReference>